<reference evidence="1" key="2">
    <citation type="submission" date="2023-04" db="EMBL/GenBank/DDBJ databases">
        <authorList>
            <person name="Beletskiy A.V."/>
            <person name="Mardanov A.V."/>
            <person name="Ravin N.V."/>
        </authorList>
    </citation>
    <scope>NUCLEOTIDE SEQUENCE</scope>
    <source>
        <strain evidence="1">GKL-01</strain>
    </source>
</reference>
<name>A0AA95HAM5_9GAMM</name>
<dbReference type="Proteomes" id="UP001300672">
    <property type="component" value="Chromosome"/>
</dbReference>
<organism evidence="1">
    <name type="scientific">Candidatus Thiocaldithrix dubininis</name>
    <dbReference type="NCBI Taxonomy" id="3080823"/>
    <lineage>
        <taxon>Bacteria</taxon>
        <taxon>Pseudomonadati</taxon>
        <taxon>Pseudomonadota</taxon>
        <taxon>Gammaproteobacteria</taxon>
        <taxon>Thiotrichales</taxon>
        <taxon>Thiotrichaceae</taxon>
        <taxon>Candidatus Thiocaldithrix</taxon>
    </lineage>
</organism>
<protein>
    <submittedName>
        <fullName evidence="1">Uncharacterized protein</fullName>
    </submittedName>
</protein>
<dbReference type="AlphaFoldDB" id="A0AA95HAM5"/>
<evidence type="ECO:0000313" key="1">
    <source>
        <dbReference type="EMBL" id="WGZ91734.1"/>
    </source>
</evidence>
<dbReference type="EMBL" id="CP124755">
    <property type="protein sequence ID" value="WGZ91734.1"/>
    <property type="molecule type" value="Genomic_DNA"/>
</dbReference>
<sequence>MTKSQQWWVDRDAHAKQTKAQLLLDGLIVYRMELGDIGRQLEYLLRQRGVRSTVDPIFSTRYH</sequence>
<accession>A0AA95HAM5</accession>
<proteinExistence type="predicted"/>
<dbReference type="KEGG" id="tdu:QJT80_04475"/>
<gene>
    <name evidence="1" type="ORF">QJT80_04475</name>
</gene>
<reference evidence="1" key="1">
    <citation type="journal article" date="2023" name="Int. J. Mol. Sci.">
        <title>Metagenomics Revealed a New Genus 'Candidatus Thiocaldithrix dubininis' gen. nov., sp. nov. and a New Species 'Candidatus Thiothrix putei' sp. nov. in the Family Thiotrichaceae, Some Members of Which Have Traits of Both Na+- and H+-Motive Energetics.</title>
        <authorList>
            <person name="Ravin N.V."/>
            <person name="Muntyan M.S."/>
            <person name="Smolyakov D.D."/>
            <person name="Rudenko T.S."/>
            <person name="Beletsky A.V."/>
            <person name="Mardanov A.V."/>
            <person name="Grabovich M.Y."/>
        </authorList>
    </citation>
    <scope>NUCLEOTIDE SEQUENCE</scope>
    <source>
        <strain evidence="1">GKL-01</strain>
    </source>
</reference>